<dbReference type="AlphaFoldDB" id="A0AAD7JD24"/>
<keyword evidence="2" id="KW-1185">Reference proteome</keyword>
<feature type="non-terminal residue" evidence="1">
    <location>
        <position position="140"/>
    </location>
</feature>
<accession>A0AAD7JD24</accession>
<sequence length="140" mass="15273">MLLHSSPSTSLFGTHLKAIVLPAITHEPVEVDYITDPLVGVDLSSFNPMAMRQHLNAQHAIRAAIAAVPSLEPPPVQLEVHPLPRTELQQTVLVFASAEQGSDYKSQEISRPTKKVRSVVELGNRRQREVLAAALSALMP</sequence>
<evidence type="ECO:0000313" key="1">
    <source>
        <dbReference type="EMBL" id="KAJ7761283.1"/>
    </source>
</evidence>
<dbReference type="EMBL" id="JARJLG010000046">
    <property type="protein sequence ID" value="KAJ7761283.1"/>
    <property type="molecule type" value="Genomic_DNA"/>
</dbReference>
<gene>
    <name evidence="1" type="ORF">DFH07DRAFT_771607</name>
</gene>
<organism evidence="1 2">
    <name type="scientific">Mycena maculata</name>
    <dbReference type="NCBI Taxonomy" id="230809"/>
    <lineage>
        <taxon>Eukaryota</taxon>
        <taxon>Fungi</taxon>
        <taxon>Dikarya</taxon>
        <taxon>Basidiomycota</taxon>
        <taxon>Agaricomycotina</taxon>
        <taxon>Agaricomycetes</taxon>
        <taxon>Agaricomycetidae</taxon>
        <taxon>Agaricales</taxon>
        <taxon>Marasmiineae</taxon>
        <taxon>Mycenaceae</taxon>
        <taxon>Mycena</taxon>
    </lineage>
</organism>
<evidence type="ECO:0000313" key="2">
    <source>
        <dbReference type="Proteomes" id="UP001215280"/>
    </source>
</evidence>
<comment type="caution">
    <text evidence="1">The sequence shown here is derived from an EMBL/GenBank/DDBJ whole genome shotgun (WGS) entry which is preliminary data.</text>
</comment>
<name>A0AAD7JD24_9AGAR</name>
<proteinExistence type="predicted"/>
<reference evidence="1" key="1">
    <citation type="submission" date="2023-03" db="EMBL/GenBank/DDBJ databases">
        <title>Massive genome expansion in bonnet fungi (Mycena s.s.) driven by repeated elements and novel gene families across ecological guilds.</title>
        <authorList>
            <consortium name="Lawrence Berkeley National Laboratory"/>
            <person name="Harder C.B."/>
            <person name="Miyauchi S."/>
            <person name="Viragh M."/>
            <person name="Kuo A."/>
            <person name="Thoen E."/>
            <person name="Andreopoulos B."/>
            <person name="Lu D."/>
            <person name="Skrede I."/>
            <person name="Drula E."/>
            <person name="Henrissat B."/>
            <person name="Morin E."/>
            <person name="Kohler A."/>
            <person name="Barry K."/>
            <person name="LaButti K."/>
            <person name="Morin E."/>
            <person name="Salamov A."/>
            <person name="Lipzen A."/>
            <person name="Mereny Z."/>
            <person name="Hegedus B."/>
            <person name="Baldrian P."/>
            <person name="Stursova M."/>
            <person name="Weitz H."/>
            <person name="Taylor A."/>
            <person name="Grigoriev I.V."/>
            <person name="Nagy L.G."/>
            <person name="Martin F."/>
            <person name="Kauserud H."/>
        </authorList>
    </citation>
    <scope>NUCLEOTIDE SEQUENCE</scope>
    <source>
        <strain evidence="1">CBHHK188m</strain>
    </source>
</reference>
<dbReference type="Proteomes" id="UP001215280">
    <property type="component" value="Unassembled WGS sequence"/>
</dbReference>
<protein>
    <submittedName>
        <fullName evidence="1">Uncharacterized protein</fullName>
    </submittedName>
</protein>